<name>A0A4Q1R3L6_9ACTN</name>
<dbReference type="AlphaFoldDB" id="A0A4Q1R3L6"/>
<gene>
    <name evidence="2" type="ORF">EST54_09945</name>
</gene>
<sequence>MTEGRRTSQDRQRRRTLADAASGWEPKRGDLAYDTQKHSVGVVVALPEDTGTTVYGLRPDGGGDGWTAPRERLRERFDVAFDGLTLDEAAMPPGGFPPDTGCAS</sequence>
<evidence type="ECO:0000313" key="3">
    <source>
        <dbReference type="Proteomes" id="UP000289482"/>
    </source>
</evidence>
<accession>A0A4Q1R3L6</accession>
<dbReference type="GeneID" id="95778313"/>
<proteinExistence type="predicted"/>
<organism evidence="2 3">
    <name type="scientific">Streptomyces sioyaensis</name>
    <dbReference type="NCBI Taxonomy" id="67364"/>
    <lineage>
        <taxon>Bacteria</taxon>
        <taxon>Bacillati</taxon>
        <taxon>Actinomycetota</taxon>
        <taxon>Actinomycetes</taxon>
        <taxon>Kitasatosporales</taxon>
        <taxon>Streptomycetaceae</taxon>
        <taxon>Streptomyces</taxon>
    </lineage>
</organism>
<reference evidence="2 3" key="1">
    <citation type="submission" date="2019-01" db="EMBL/GenBank/DDBJ databases">
        <title>Draft genome sequences of the type strain Streptomyces sioyaensis DSM 40032 and its novel strain, TM32, a thermotolerant antibiotics-producing actinobacterium.</title>
        <authorList>
            <person name="Nakaew N."/>
            <person name="Lumyong S."/>
            <person name="Sloan W.T."/>
            <person name="Sungthong R."/>
        </authorList>
    </citation>
    <scope>NUCLEOTIDE SEQUENCE [LARGE SCALE GENOMIC DNA]</scope>
    <source>
        <strain evidence="2 3">DSM 40032</strain>
    </source>
</reference>
<comment type="caution">
    <text evidence="2">The sequence shown here is derived from an EMBL/GenBank/DDBJ whole genome shotgun (WGS) entry which is preliminary data.</text>
</comment>
<dbReference type="Proteomes" id="UP000289482">
    <property type="component" value="Unassembled WGS sequence"/>
</dbReference>
<protein>
    <submittedName>
        <fullName evidence="2">Uncharacterized protein</fullName>
    </submittedName>
</protein>
<feature type="region of interest" description="Disordered" evidence="1">
    <location>
        <begin position="1"/>
        <end position="29"/>
    </location>
</feature>
<dbReference type="EMBL" id="SDIF01000020">
    <property type="protein sequence ID" value="RXS68081.1"/>
    <property type="molecule type" value="Genomic_DNA"/>
</dbReference>
<dbReference type="RefSeq" id="WP_129247160.1">
    <property type="nucleotide sequence ID" value="NZ_JABZEL010000009.1"/>
</dbReference>
<evidence type="ECO:0000313" key="2">
    <source>
        <dbReference type="EMBL" id="RXS68081.1"/>
    </source>
</evidence>
<keyword evidence="3" id="KW-1185">Reference proteome</keyword>
<feature type="compositionally biased region" description="Basic and acidic residues" evidence="1">
    <location>
        <begin position="1"/>
        <end position="11"/>
    </location>
</feature>
<evidence type="ECO:0000256" key="1">
    <source>
        <dbReference type="SAM" id="MobiDB-lite"/>
    </source>
</evidence>